<dbReference type="EMBL" id="JANRHJ010000004">
    <property type="protein sequence ID" value="MCR8873242.1"/>
    <property type="molecule type" value="Genomic_DNA"/>
</dbReference>
<feature type="transmembrane region" description="Helical" evidence="1">
    <location>
        <begin position="130"/>
        <end position="149"/>
    </location>
</feature>
<gene>
    <name evidence="3" type="ORF">NW209_04260</name>
</gene>
<sequence length="361" mass="41811">METDMLITNRKYIYLTVIISLTVGFLIHFPELVSLTDSREQQTLFPDMSTADVLFEAGYTFLALLALFALNTVLFGFNRPVVRMPWWKIGLSFILTWILSKISGEIFVFLHRHFDIPAIDAMVHHYLHPVRDFILSLIVTGSCYISYLIRQHQEILLQNGQLMAENVRNQYQALKNQLNPHMLFNSLNTLQSLVRENPEKAQNYIRELSRVLRYTLQENDMHIVTLREEMDFVEAYIFLMKMRYEDNLHFVLDVDSSWMDYCLPPLSVQTLVENAIKHNEISNRKPLTIGIRIVRQPDNGEISLQVDNNLQPRRTTAAGTGVGLANLSKRYALLLDKEIKITEAEGKFRVNIPLVKPQDIA</sequence>
<proteinExistence type="predicted"/>
<keyword evidence="1" id="KW-0812">Transmembrane</keyword>
<organism evidence="3 4">
    <name type="scientific">Phocaeicola barnesiae</name>
    <dbReference type="NCBI Taxonomy" id="376804"/>
    <lineage>
        <taxon>Bacteria</taxon>
        <taxon>Pseudomonadati</taxon>
        <taxon>Bacteroidota</taxon>
        <taxon>Bacteroidia</taxon>
        <taxon>Bacteroidales</taxon>
        <taxon>Bacteroidaceae</taxon>
        <taxon>Phocaeicola</taxon>
    </lineage>
</organism>
<dbReference type="Gene3D" id="3.30.565.10">
    <property type="entry name" value="Histidine kinase-like ATPase, C-terminal domain"/>
    <property type="match status" value="1"/>
</dbReference>
<dbReference type="InterPro" id="IPR036890">
    <property type="entry name" value="HATPase_C_sf"/>
</dbReference>
<dbReference type="PANTHER" id="PTHR34220:SF7">
    <property type="entry name" value="SENSOR HISTIDINE KINASE YPDA"/>
    <property type="match status" value="1"/>
</dbReference>
<name>A0AAW5N1X6_9BACT</name>
<keyword evidence="3" id="KW-0418">Kinase</keyword>
<keyword evidence="1" id="KW-1133">Transmembrane helix</keyword>
<dbReference type="InterPro" id="IPR010559">
    <property type="entry name" value="Sig_transdc_His_kin_internal"/>
</dbReference>
<keyword evidence="3" id="KW-0808">Transferase</keyword>
<evidence type="ECO:0000313" key="3">
    <source>
        <dbReference type="EMBL" id="MCR8873242.1"/>
    </source>
</evidence>
<accession>A0AAW5N1X6</accession>
<dbReference type="Pfam" id="PF06580">
    <property type="entry name" value="His_kinase"/>
    <property type="match status" value="1"/>
</dbReference>
<evidence type="ECO:0000259" key="2">
    <source>
        <dbReference type="Pfam" id="PF06580"/>
    </source>
</evidence>
<keyword evidence="4" id="KW-1185">Reference proteome</keyword>
<dbReference type="GO" id="GO:0000155">
    <property type="term" value="F:phosphorelay sensor kinase activity"/>
    <property type="evidence" value="ECO:0007669"/>
    <property type="project" value="InterPro"/>
</dbReference>
<dbReference type="InterPro" id="IPR050640">
    <property type="entry name" value="Bact_2-comp_sensor_kinase"/>
</dbReference>
<keyword evidence="1" id="KW-0472">Membrane</keyword>
<dbReference type="Proteomes" id="UP001204579">
    <property type="component" value="Unassembled WGS sequence"/>
</dbReference>
<evidence type="ECO:0000256" key="1">
    <source>
        <dbReference type="SAM" id="Phobius"/>
    </source>
</evidence>
<protein>
    <submittedName>
        <fullName evidence="3">Histidine kinase</fullName>
    </submittedName>
</protein>
<dbReference type="PANTHER" id="PTHR34220">
    <property type="entry name" value="SENSOR HISTIDINE KINASE YPDA"/>
    <property type="match status" value="1"/>
</dbReference>
<feature type="transmembrane region" description="Helical" evidence="1">
    <location>
        <begin position="57"/>
        <end position="77"/>
    </location>
</feature>
<comment type="caution">
    <text evidence="3">The sequence shown here is derived from an EMBL/GenBank/DDBJ whole genome shotgun (WGS) entry which is preliminary data.</text>
</comment>
<reference evidence="3 4" key="1">
    <citation type="submission" date="2022-08" db="EMBL/GenBank/DDBJ databases">
        <authorList>
            <person name="Zeman M."/>
            <person name="Kubasova T."/>
        </authorList>
    </citation>
    <scope>NUCLEOTIDE SEQUENCE [LARGE SCALE GENOMIC DNA]</scope>
    <source>
        <strain evidence="3 4">ET62</strain>
    </source>
</reference>
<feature type="transmembrane region" description="Helical" evidence="1">
    <location>
        <begin position="12"/>
        <end position="29"/>
    </location>
</feature>
<dbReference type="SUPFAM" id="SSF55874">
    <property type="entry name" value="ATPase domain of HSP90 chaperone/DNA topoisomerase II/histidine kinase"/>
    <property type="match status" value="1"/>
</dbReference>
<feature type="transmembrane region" description="Helical" evidence="1">
    <location>
        <begin position="89"/>
        <end position="110"/>
    </location>
</feature>
<evidence type="ECO:0000313" key="4">
    <source>
        <dbReference type="Proteomes" id="UP001204579"/>
    </source>
</evidence>
<dbReference type="GO" id="GO:0016020">
    <property type="term" value="C:membrane"/>
    <property type="evidence" value="ECO:0007669"/>
    <property type="project" value="InterPro"/>
</dbReference>
<feature type="domain" description="Signal transduction histidine kinase internal region" evidence="2">
    <location>
        <begin position="170"/>
        <end position="248"/>
    </location>
</feature>
<dbReference type="AlphaFoldDB" id="A0AAW5N1X6"/>